<organism evidence="1 2">
    <name type="scientific">Legionella tucsonensis</name>
    <dbReference type="NCBI Taxonomy" id="40335"/>
    <lineage>
        <taxon>Bacteria</taxon>
        <taxon>Pseudomonadati</taxon>
        <taxon>Pseudomonadota</taxon>
        <taxon>Gammaproteobacteria</taxon>
        <taxon>Legionellales</taxon>
        <taxon>Legionellaceae</taxon>
        <taxon>Legionella</taxon>
    </lineage>
</organism>
<proteinExistence type="predicted"/>
<evidence type="ECO:0000313" key="2">
    <source>
        <dbReference type="Proteomes" id="UP000054693"/>
    </source>
</evidence>
<comment type="caution">
    <text evidence="1">The sequence shown here is derived from an EMBL/GenBank/DDBJ whole genome shotgun (WGS) entry which is preliminary data.</text>
</comment>
<gene>
    <name evidence="1" type="ORF">Ltuc_1254</name>
</gene>
<accession>A0A0W0ZW64</accession>
<dbReference type="EMBL" id="LNZA01000001">
    <property type="protein sequence ID" value="KTD73407.1"/>
    <property type="molecule type" value="Genomic_DNA"/>
</dbReference>
<name>A0A0W0ZW64_9GAMM</name>
<dbReference type="Proteomes" id="UP000054693">
    <property type="component" value="Unassembled WGS sequence"/>
</dbReference>
<sequence length="51" mass="6183">MKISRERLQQEAASTGFKMEHLEKNLVQECQKAFQHFLPLKDNEHLFYINY</sequence>
<dbReference type="AlphaFoldDB" id="A0A0W0ZW64"/>
<dbReference type="PATRIC" id="fig|40335.7.peg.1328"/>
<keyword evidence="2" id="KW-1185">Reference proteome</keyword>
<evidence type="ECO:0000313" key="1">
    <source>
        <dbReference type="EMBL" id="KTD73407.1"/>
    </source>
</evidence>
<protein>
    <submittedName>
        <fullName evidence="1">Uncharacterized protein</fullName>
    </submittedName>
</protein>
<reference evidence="1 2" key="1">
    <citation type="submission" date="2015-11" db="EMBL/GenBank/DDBJ databases">
        <title>Genomic analysis of 38 Legionella species identifies large and diverse effector repertoires.</title>
        <authorList>
            <person name="Burstein D."/>
            <person name="Amaro F."/>
            <person name="Zusman T."/>
            <person name="Lifshitz Z."/>
            <person name="Cohen O."/>
            <person name="Gilbert J.A."/>
            <person name="Pupko T."/>
            <person name="Shuman H.A."/>
            <person name="Segal G."/>
        </authorList>
    </citation>
    <scope>NUCLEOTIDE SEQUENCE [LARGE SCALE GENOMIC DNA]</scope>
    <source>
        <strain evidence="1 2">ATCC 49180</strain>
    </source>
</reference>